<feature type="compositionally biased region" description="Gly residues" evidence="2">
    <location>
        <begin position="167"/>
        <end position="179"/>
    </location>
</feature>
<evidence type="ECO:0000313" key="3">
    <source>
        <dbReference type="EMBL" id="KYN19073.1"/>
    </source>
</evidence>
<dbReference type="AlphaFoldDB" id="A0A151J6W8"/>
<feature type="coiled-coil region" evidence="1">
    <location>
        <begin position="9"/>
        <end position="69"/>
    </location>
</feature>
<evidence type="ECO:0000256" key="1">
    <source>
        <dbReference type="SAM" id="Coils"/>
    </source>
</evidence>
<dbReference type="STRING" id="471704.A0A151J6W8"/>
<evidence type="ECO:0000256" key="2">
    <source>
        <dbReference type="SAM" id="MobiDB-lite"/>
    </source>
</evidence>
<protein>
    <submittedName>
        <fullName evidence="3">Uncharacterized protein</fullName>
    </submittedName>
</protein>
<organism evidence="3 4">
    <name type="scientific">Trachymyrmex cornetzi</name>
    <dbReference type="NCBI Taxonomy" id="471704"/>
    <lineage>
        <taxon>Eukaryota</taxon>
        <taxon>Metazoa</taxon>
        <taxon>Ecdysozoa</taxon>
        <taxon>Arthropoda</taxon>
        <taxon>Hexapoda</taxon>
        <taxon>Insecta</taxon>
        <taxon>Pterygota</taxon>
        <taxon>Neoptera</taxon>
        <taxon>Endopterygota</taxon>
        <taxon>Hymenoptera</taxon>
        <taxon>Apocrita</taxon>
        <taxon>Aculeata</taxon>
        <taxon>Formicoidea</taxon>
        <taxon>Formicidae</taxon>
        <taxon>Myrmicinae</taxon>
        <taxon>Trachymyrmex</taxon>
    </lineage>
</organism>
<reference evidence="3 4" key="1">
    <citation type="submission" date="2015-09" db="EMBL/GenBank/DDBJ databases">
        <title>Trachymyrmex cornetzi WGS genome.</title>
        <authorList>
            <person name="Nygaard S."/>
            <person name="Hu H."/>
            <person name="Boomsma J."/>
            <person name="Zhang G."/>
        </authorList>
    </citation>
    <scope>NUCLEOTIDE SEQUENCE [LARGE SCALE GENOMIC DNA]</scope>
    <source>
        <strain evidence="3">Tcor2-1</strain>
        <tissue evidence="3">Whole body</tissue>
    </source>
</reference>
<accession>A0A151J6W8</accession>
<feature type="region of interest" description="Disordered" evidence="2">
    <location>
        <begin position="167"/>
        <end position="187"/>
    </location>
</feature>
<evidence type="ECO:0000313" key="4">
    <source>
        <dbReference type="Proteomes" id="UP000078492"/>
    </source>
</evidence>
<dbReference type="EMBL" id="KQ979800">
    <property type="protein sequence ID" value="KYN19073.1"/>
    <property type="molecule type" value="Genomic_DNA"/>
</dbReference>
<dbReference type="Proteomes" id="UP000078492">
    <property type="component" value="Unassembled WGS sequence"/>
</dbReference>
<sequence length="187" mass="22589">MRVDMREGLKRIRKEIRKVAEGLKKLIRKEVERIKEEMKERDERWMREKEEMKERIRVLERKEKKIMVKGVKIEEGKIEEQIKEVMRSIDVGVGIERMRKMEEGRKEKRRMVVVTLGSVEDKGRIMRNKWRMKGRDIWIEDLTWKERKMRWRMRQVVMKEGGRARMGQGGGYGLKGDSGNGMKRLKS</sequence>
<keyword evidence="1" id="KW-0175">Coiled coil</keyword>
<keyword evidence="4" id="KW-1185">Reference proteome</keyword>
<name>A0A151J6W8_9HYME</name>
<proteinExistence type="predicted"/>
<gene>
    <name evidence="3" type="ORF">ALC57_08605</name>
</gene>